<proteinExistence type="predicted"/>
<gene>
    <name evidence="2" type="ORF">EF514_01345</name>
</gene>
<sequence length="193" mass="21844">MARDGTYRGGRRVKAGSKPEALVDKIAAGKEANVLETHDFDPEALFAPDEPEGTSDLYGEDMPEPSDYLSARQKDGKPLGADEIYEETWLWLKERRCEKLVNPRLIESYAQAFARFIQCEEAVSTYGLLGKHPTTGGAIASPFVSMSQNFQKQANLIWYEIFDIVKQNTTTAFISTPQDDMMERLLRKKKERD</sequence>
<feature type="region of interest" description="Disordered" evidence="1">
    <location>
        <begin position="41"/>
        <end position="75"/>
    </location>
</feature>
<dbReference type="Pfam" id="PF05119">
    <property type="entry name" value="Terminase_4"/>
    <property type="match status" value="1"/>
</dbReference>
<dbReference type="EMBL" id="RLIH01000002">
    <property type="protein sequence ID" value="RVU55404.1"/>
    <property type="molecule type" value="Genomic_DNA"/>
</dbReference>
<dbReference type="InterPro" id="IPR006448">
    <property type="entry name" value="Phage_term_ssu_P27"/>
</dbReference>
<evidence type="ECO:0000313" key="3">
    <source>
        <dbReference type="Proteomes" id="UP000288812"/>
    </source>
</evidence>
<dbReference type="OrthoDB" id="3078241at2"/>
<keyword evidence="3" id="KW-1185">Reference proteome</keyword>
<organism evidence="2 3">
    <name type="scientific">Anaerosphaera multitolerans</name>
    <dbReference type="NCBI Taxonomy" id="2487351"/>
    <lineage>
        <taxon>Bacteria</taxon>
        <taxon>Bacillati</taxon>
        <taxon>Bacillota</taxon>
        <taxon>Tissierellia</taxon>
        <taxon>Tissierellales</taxon>
        <taxon>Peptoniphilaceae</taxon>
        <taxon>Anaerosphaera</taxon>
    </lineage>
</organism>
<protein>
    <submittedName>
        <fullName evidence="2">Terminase</fullName>
    </submittedName>
</protein>
<dbReference type="RefSeq" id="WP_127723058.1">
    <property type="nucleotide sequence ID" value="NZ_RLIH01000002.1"/>
</dbReference>
<evidence type="ECO:0000256" key="1">
    <source>
        <dbReference type="SAM" id="MobiDB-lite"/>
    </source>
</evidence>
<dbReference type="Proteomes" id="UP000288812">
    <property type="component" value="Unassembled WGS sequence"/>
</dbReference>
<name>A0A437S968_9FIRM</name>
<evidence type="ECO:0000313" key="2">
    <source>
        <dbReference type="EMBL" id="RVU55404.1"/>
    </source>
</evidence>
<comment type="caution">
    <text evidence="2">The sequence shown here is derived from an EMBL/GenBank/DDBJ whole genome shotgun (WGS) entry which is preliminary data.</text>
</comment>
<reference evidence="2 3" key="1">
    <citation type="submission" date="2018-11" db="EMBL/GenBank/DDBJ databases">
        <title>Genome sequencing and assembly of Anaerosphaera sp. nov., GS7-6-2.</title>
        <authorList>
            <person name="Rettenmaier R."/>
            <person name="Liebl W."/>
            <person name="Zverlov V."/>
        </authorList>
    </citation>
    <scope>NUCLEOTIDE SEQUENCE [LARGE SCALE GENOMIC DNA]</scope>
    <source>
        <strain evidence="2 3">GS7-6-2</strain>
    </source>
</reference>
<feature type="compositionally biased region" description="Acidic residues" evidence="1">
    <location>
        <begin position="49"/>
        <end position="64"/>
    </location>
</feature>
<accession>A0A437S968</accession>
<dbReference type="AlphaFoldDB" id="A0A437S968"/>